<dbReference type="PANTHER" id="PTHR24020:SF89">
    <property type="entry name" value="COLLAGEN ALPHA-1(XXI) CHAIN-LIKE ISOFORM X1"/>
    <property type="match status" value="1"/>
</dbReference>
<evidence type="ECO:0000259" key="1">
    <source>
        <dbReference type="PROSITE" id="PS50234"/>
    </source>
</evidence>
<gene>
    <name evidence="2" type="ORF">CHARACLAT_021992</name>
</gene>
<evidence type="ECO:0000313" key="2">
    <source>
        <dbReference type="EMBL" id="MED6287988.1"/>
    </source>
</evidence>
<dbReference type="Proteomes" id="UP001352852">
    <property type="component" value="Unassembled WGS sequence"/>
</dbReference>
<dbReference type="SUPFAM" id="SSF53300">
    <property type="entry name" value="vWA-like"/>
    <property type="match status" value="1"/>
</dbReference>
<reference evidence="2 3" key="1">
    <citation type="submission" date="2021-06" db="EMBL/GenBank/DDBJ databases">
        <authorList>
            <person name="Palmer J.M."/>
        </authorList>
    </citation>
    <scope>NUCLEOTIDE SEQUENCE [LARGE SCALE GENOMIC DNA]</scope>
    <source>
        <strain evidence="2 3">CL_MEX2019</strain>
        <tissue evidence="2">Muscle</tissue>
    </source>
</reference>
<protein>
    <recommendedName>
        <fullName evidence="1">VWFA domain-containing protein</fullName>
    </recommendedName>
</protein>
<sequence>MLLLTTVDAVEGEDVRAGCSTAVNDLVYIVDGSWSVGLADFDTAKQWLINISSQFDISPNYTQVAVVQYSDTPRLEIPLGSHLSGAELLQAIRSIDYLGGNTQTGRAIKFAVDHVFSASQRVSQVKNRIAVVVTDGKSQDDVVDASMDARAQGITIFAVGVGSEITTSELISIANKPSSTYVLYAQDYTTIDRLRDSMEQKLCEGWKTK</sequence>
<dbReference type="PROSITE" id="PS50234">
    <property type="entry name" value="VWFA"/>
    <property type="match status" value="1"/>
</dbReference>
<evidence type="ECO:0000313" key="3">
    <source>
        <dbReference type="Proteomes" id="UP001352852"/>
    </source>
</evidence>
<dbReference type="InterPro" id="IPR050525">
    <property type="entry name" value="ECM_Assembly_Org"/>
</dbReference>
<dbReference type="EMBL" id="JAHUTJ010059577">
    <property type="protein sequence ID" value="MED6287988.1"/>
    <property type="molecule type" value="Genomic_DNA"/>
</dbReference>
<name>A0ABU7EL72_9TELE</name>
<keyword evidence="3" id="KW-1185">Reference proteome</keyword>
<dbReference type="Gene3D" id="3.40.50.410">
    <property type="entry name" value="von Willebrand factor, type A domain"/>
    <property type="match status" value="1"/>
</dbReference>
<feature type="domain" description="VWFA" evidence="1">
    <location>
        <begin position="25"/>
        <end position="198"/>
    </location>
</feature>
<accession>A0ABU7EL72</accession>
<dbReference type="Pfam" id="PF00092">
    <property type="entry name" value="VWA"/>
    <property type="match status" value="1"/>
</dbReference>
<dbReference type="PRINTS" id="PR00453">
    <property type="entry name" value="VWFADOMAIN"/>
</dbReference>
<dbReference type="InterPro" id="IPR036465">
    <property type="entry name" value="vWFA_dom_sf"/>
</dbReference>
<proteinExistence type="predicted"/>
<dbReference type="SMART" id="SM00327">
    <property type="entry name" value="VWA"/>
    <property type="match status" value="1"/>
</dbReference>
<comment type="caution">
    <text evidence="2">The sequence shown here is derived from an EMBL/GenBank/DDBJ whole genome shotgun (WGS) entry which is preliminary data.</text>
</comment>
<organism evidence="2 3">
    <name type="scientific">Characodon lateralis</name>
    <dbReference type="NCBI Taxonomy" id="208331"/>
    <lineage>
        <taxon>Eukaryota</taxon>
        <taxon>Metazoa</taxon>
        <taxon>Chordata</taxon>
        <taxon>Craniata</taxon>
        <taxon>Vertebrata</taxon>
        <taxon>Euteleostomi</taxon>
        <taxon>Actinopterygii</taxon>
        <taxon>Neopterygii</taxon>
        <taxon>Teleostei</taxon>
        <taxon>Neoteleostei</taxon>
        <taxon>Acanthomorphata</taxon>
        <taxon>Ovalentaria</taxon>
        <taxon>Atherinomorphae</taxon>
        <taxon>Cyprinodontiformes</taxon>
        <taxon>Goodeidae</taxon>
        <taxon>Characodon</taxon>
    </lineage>
</organism>
<dbReference type="PANTHER" id="PTHR24020">
    <property type="entry name" value="COLLAGEN ALPHA"/>
    <property type="match status" value="1"/>
</dbReference>
<dbReference type="InterPro" id="IPR002035">
    <property type="entry name" value="VWF_A"/>
</dbReference>